<feature type="domain" description="Thioredoxin" evidence="3">
    <location>
        <begin position="56"/>
        <end position="183"/>
    </location>
</feature>
<evidence type="ECO:0000259" key="3">
    <source>
        <dbReference type="PROSITE" id="PS51352"/>
    </source>
</evidence>
<dbReference type="Gene3D" id="3.40.30.10">
    <property type="entry name" value="Glutaredoxin"/>
    <property type="match status" value="1"/>
</dbReference>
<dbReference type="Pfam" id="PF00085">
    <property type="entry name" value="Thioredoxin"/>
    <property type="match status" value="1"/>
</dbReference>
<evidence type="ECO:0000256" key="1">
    <source>
        <dbReference type="SAM" id="MobiDB-lite"/>
    </source>
</evidence>
<gene>
    <name evidence="4" type="ORF">RMAR1173_LOCUS7318</name>
</gene>
<feature type="signal peptide" evidence="2">
    <location>
        <begin position="1"/>
        <end position="22"/>
    </location>
</feature>
<dbReference type="EMBL" id="HBHJ01011217">
    <property type="protein sequence ID" value="CAD9678845.1"/>
    <property type="molecule type" value="Transcribed_RNA"/>
</dbReference>
<feature type="chain" id="PRO_5031236217" description="Thioredoxin domain-containing protein" evidence="2">
    <location>
        <begin position="23"/>
        <end position="247"/>
    </location>
</feature>
<dbReference type="InterPro" id="IPR036249">
    <property type="entry name" value="Thioredoxin-like_sf"/>
</dbReference>
<dbReference type="CDD" id="cd02947">
    <property type="entry name" value="TRX_family"/>
    <property type="match status" value="1"/>
</dbReference>
<dbReference type="InterPro" id="IPR013766">
    <property type="entry name" value="Thioredoxin_domain"/>
</dbReference>
<accession>A0A7S2RT04</accession>
<sequence>MARILPFVRFVLFLSTVKFTDGLQPWLGQGRVGRGPGSALRSLSTEDTLRGWGVPLIGNDKVPCVSRIQHVDGNDVGEILSCHFEPSKEAFLVFFHSKNCGPCILLKAELEKLLPELSAMNVLVRCADVSNEQDLLRVATATAGWPLRALPCLVLFHEGVPVDRLEAPSSSGELIPFISSNSHRWLNPREEEEEIDTGNSDRKQQRAVARGPRTNSHPTSLSWVSVFGHDFLKGNWWALGSKKQRNI</sequence>
<feature type="region of interest" description="Disordered" evidence="1">
    <location>
        <begin position="188"/>
        <end position="217"/>
    </location>
</feature>
<evidence type="ECO:0000256" key="2">
    <source>
        <dbReference type="SAM" id="SignalP"/>
    </source>
</evidence>
<reference evidence="4" key="1">
    <citation type="submission" date="2021-01" db="EMBL/GenBank/DDBJ databases">
        <authorList>
            <person name="Corre E."/>
            <person name="Pelletier E."/>
            <person name="Niang G."/>
            <person name="Scheremetjew M."/>
            <person name="Finn R."/>
            <person name="Kale V."/>
            <person name="Holt S."/>
            <person name="Cochrane G."/>
            <person name="Meng A."/>
            <person name="Brown T."/>
            <person name="Cohen L."/>
        </authorList>
    </citation>
    <scope>NUCLEOTIDE SEQUENCE</scope>
    <source>
        <strain evidence="4">CCMP1243</strain>
    </source>
</reference>
<protein>
    <recommendedName>
        <fullName evidence="3">Thioredoxin domain-containing protein</fullName>
    </recommendedName>
</protein>
<dbReference type="PROSITE" id="PS51352">
    <property type="entry name" value="THIOREDOXIN_2"/>
    <property type="match status" value="1"/>
</dbReference>
<organism evidence="4">
    <name type="scientific">Rhizochromulina marina</name>
    <dbReference type="NCBI Taxonomy" id="1034831"/>
    <lineage>
        <taxon>Eukaryota</taxon>
        <taxon>Sar</taxon>
        <taxon>Stramenopiles</taxon>
        <taxon>Ochrophyta</taxon>
        <taxon>Dictyochophyceae</taxon>
        <taxon>Rhizochromulinales</taxon>
        <taxon>Rhizochromulina</taxon>
    </lineage>
</organism>
<dbReference type="SUPFAM" id="SSF52833">
    <property type="entry name" value="Thioredoxin-like"/>
    <property type="match status" value="1"/>
</dbReference>
<name>A0A7S2RT04_9STRA</name>
<proteinExistence type="predicted"/>
<keyword evidence="2" id="KW-0732">Signal</keyword>
<evidence type="ECO:0000313" key="4">
    <source>
        <dbReference type="EMBL" id="CAD9678845.1"/>
    </source>
</evidence>
<dbReference type="AlphaFoldDB" id="A0A7S2RT04"/>